<protein>
    <submittedName>
        <fullName evidence="1">Uncharacterized protein</fullName>
    </submittedName>
</protein>
<comment type="caution">
    <text evidence="1">The sequence shown here is derived from an EMBL/GenBank/DDBJ whole genome shotgun (WGS) entry which is preliminary data.</text>
</comment>
<dbReference type="RefSeq" id="WP_181737090.1">
    <property type="nucleotide sequence ID" value="NZ_JACEOL010000003.1"/>
</dbReference>
<reference evidence="1 2" key="1">
    <citation type="submission" date="2020-07" db="EMBL/GenBank/DDBJ databases">
        <title>Thermoactinomyces phylogeny.</title>
        <authorList>
            <person name="Dunlap C."/>
        </authorList>
    </citation>
    <scope>NUCLEOTIDE SEQUENCE [LARGE SCALE GENOMIC DNA]</scope>
    <source>
        <strain evidence="1 2">AMNI-1</strain>
    </source>
</reference>
<organism evidence="1 2">
    <name type="scientific">Thermoactinomyces mirandus</name>
    <dbReference type="NCBI Taxonomy" id="2756294"/>
    <lineage>
        <taxon>Bacteria</taxon>
        <taxon>Bacillati</taxon>
        <taxon>Bacillota</taxon>
        <taxon>Bacilli</taxon>
        <taxon>Bacillales</taxon>
        <taxon>Thermoactinomycetaceae</taxon>
        <taxon>Thermoactinomyces</taxon>
    </lineage>
</organism>
<dbReference type="EMBL" id="JACEOL010000003">
    <property type="protein sequence ID" value="MBA4601025.1"/>
    <property type="molecule type" value="Genomic_DNA"/>
</dbReference>
<dbReference type="AlphaFoldDB" id="A0A7W2AQY9"/>
<evidence type="ECO:0000313" key="2">
    <source>
        <dbReference type="Proteomes" id="UP000538292"/>
    </source>
</evidence>
<sequence>MSQQQIVRIGSLAKTLTTFENAAESILSSGILKSPGEIEAFKMGFHAALELVRREYGIK</sequence>
<name>A0A7W2AQY9_9BACL</name>
<dbReference type="Proteomes" id="UP000538292">
    <property type="component" value="Unassembled WGS sequence"/>
</dbReference>
<gene>
    <name evidence="1" type="ORF">H2C83_01520</name>
</gene>
<proteinExistence type="predicted"/>
<evidence type="ECO:0000313" key="1">
    <source>
        <dbReference type="EMBL" id="MBA4601025.1"/>
    </source>
</evidence>
<accession>A0A7W2AQY9</accession>
<keyword evidence="2" id="KW-1185">Reference proteome</keyword>